<sequence length="734" mass="81190">MGIVDLESHRRHRLTISHIDDYSYQAGQPVSLKTDMDPEEMAQILAPLIIQQHNCRPRDQSFLVFLPGKKEVHVLADHLCNKPNLTVQRIYGGQALGAQEGMLHRVGRGSNRLVILATDVVESSVTIPSVDLVFDTCQQRRRRWNPQHRESPLTRQLVSKDEALQRAGRTARVRPGEVLRLVSRQEFDLLQQHAEPEVRHQPLDSLVVTVFGFRGISMSPQEFLHSLPEAPNQIRLDCAVARLEELGALAMEGGSLRPTPLGRLLEQLPLDPEAGQLVVNGLRYNALEECCILAAIVQLGSPLETPPVDDSSWTIQMALDFWQVQQVCCGGAPPSDLLAAAGAVRAWQNQLQSRGEDWAAEMGPEWCAAHFLCLERLQAIDEVAGQVHEVLEKLGYNAGRGLHAREGRLRAWKRRRYSRVNKGGNPEHSRINGGDPARTFRTLLGYGDAIQERLLQWCIAASYVHGAISLRGSSCTEEVRFVPRQGQRLQVEGFLRSHGFQVTSSRSERSNEVIVTFASKEEACRALQVAALGTNGSFPFKRAEANSWGRQRRLQVQLRGSAPGNCTLVAQSMSEPQVQDGAEVITACALPVKTSKGFFYLCSKNTVVPCGLLPVAIMATYFKQELAQGSSPGRFILKARFLSKWEHFDLRVADASAFADISIIRDNMDKEFAPGVAAGARPRIVNERSDAVLRLMDRLCTGGPPLQTIAPQSSFGLLRNALAPLDLSGIFEGF</sequence>
<organism evidence="6 7">
    <name type="scientific">Polarella glacialis</name>
    <name type="common">Dinoflagellate</name>
    <dbReference type="NCBI Taxonomy" id="89957"/>
    <lineage>
        <taxon>Eukaryota</taxon>
        <taxon>Sar</taxon>
        <taxon>Alveolata</taxon>
        <taxon>Dinophyceae</taxon>
        <taxon>Suessiales</taxon>
        <taxon>Suessiaceae</taxon>
        <taxon>Polarella</taxon>
    </lineage>
</organism>
<evidence type="ECO:0000256" key="2">
    <source>
        <dbReference type="ARBA" id="ARBA00022801"/>
    </source>
</evidence>
<dbReference type="OrthoDB" id="26491at2759"/>
<dbReference type="Proteomes" id="UP000654075">
    <property type="component" value="Unassembled WGS sequence"/>
</dbReference>
<evidence type="ECO:0000256" key="3">
    <source>
        <dbReference type="ARBA" id="ARBA00022806"/>
    </source>
</evidence>
<evidence type="ECO:0000259" key="5">
    <source>
        <dbReference type="PROSITE" id="PS51194"/>
    </source>
</evidence>
<dbReference type="PANTHER" id="PTHR18934:SF99">
    <property type="entry name" value="ATP-DEPENDENT RNA HELICASE DHX37-RELATED"/>
    <property type="match status" value="1"/>
</dbReference>
<accession>A0A813DQI5</accession>
<dbReference type="SMART" id="SM00490">
    <property type="entry name" value="HELICc"/>
    <property type="match status" value="1"/>
</dbReference>
<keyword evidence="1" id="KW-0547">Nucleotide-binding</keyword>
<dbReference type="GO" id="GO:0016787">
    <property type="term" value="F:hydrolase activity"/>
    <property type="evidence" value="ECO:0007669"/>
    <property type="project" value="UniProtKB-KW"/>
</dbReference>
<evidence type="ECO:0000313" key="7">
    <source>
        <dbReference type="Proteomes" id="UP000654075"/>
    </source>
</evidence>
<keyword evidence="7" id="KW-1185">Reference proteome</keyword>
<dbReference type="GO" id="GO:0004386">
    <property type="term" value="F:helicase activity"/>
    <property type="evidence" value="ECO:0007669"/>
    <property type="project" value="UniProtKB-KW"/>
</dbReference>
<keyword evidence="3" id="KW-0347">Helicase</keyword>
<dbReference type="PROSITE" id="PS51194">
    <property type="entry name" value="HELICASE_CTER"/>
    <property type="match status" value="1"/>
</dbReference>
<evidence type="ECO:0000256" key="1">
    <source>
        <dbReference type="ARBA" id="ARBA00022741"/>
    </source>
</evidence>
<dbReference type="GO" id="GO:0003723">
    <property type="term" value="F:RNA binding"/>
    <property type="evidence" value="ECO:0007669"/>
    <property type="project" value="TreeGrafter"/>
</dbReference>
<dbReference type="InterPro" id="IPR027417">
    <property type="entry name" value="P-loop_NTPase"/>
</dbReference>
<dbReference type="AlphaFoldDB" id="A0A813DQI5"/>
<keyword evidence="4" id="KW-0067">ATP-binding</keyword>
<dbReference type="GO" id="GO:0005524">
    <property type="term" value="F:ATP binding"/>
    <property type="evidence" value="ECO:0007669"/>
    <property type="project" value="UniProtKB-KW"/>
</dbReference>
<evidence type="ECO:0000313" key="6">
    <source>
        <dbReference type="EMBL" id="CAE8590173.1"/>
    </source>
</evidence>
<dbReference type="Gene3D" id="1.20.120.1080">
    <property type="match status" value="1"/>
</dbReference>
<keyword evidence="2" id="KW-0378">Hydrolase</keyword>
<dbReference type="Gene3D" id="3.40.50.300">
    <property type="entry name" value="P-loop containing nucleotide triphosphate hydrolases"/>
    <property type="match status" value="1"/>
</dbReference>
<dbReference type="SMART" id="SM00847">
    <property type="entry name" value="HA2"/>
    <property type="match status" value="1"/>
</dbReference>
<protein>
    <recommendedName>
        <fullName evidence="5">Helicase C-terminal domain-containing protein</fullName>
    </recommendedName>
</protein>
<feature type="domain" description="Helicase C-terminal" evidence="5">
    <location>
        <begin position="49"/>
        <end position="214"/>
    </location>
</feature>
<gene>
    <name evidence="6" type="ORF">PGLA1383_LOCUS8898</name>
</gene>
<reference evidence="6" key="1">
    <citation type="submission" date="2021-02" db="EMBL/GenBank/DDBJ databases">
        <authorList>
            <person name="Dougan E. K."/>
            <person name="Rhodes N."/>
            <person name="Thang M."/>
            <person name="Chan C."/>
        </authorList>
    </citation>
    <scope>NUCLEOTIDE SEQUENCE</scope>
</reference>
<dbReference type="SUPFAM" id="SSF52540">
    <property type="entry name" value="P-loop containing nucleoside triphosphate hydrolases"/>
    <property type="match status" value="1"/>
</dbReference>
<dbReference type="InterPro" id="IPR001650">
    <property type="entry name" value="Helicase_C-like"/>
</dbReference>
<name>A0A813DQI5_POLGL</name>
<proteinExistence type="predicted"/>
<dbReference type="EMBL" id="CAJNNV010004117">
    <property type="protein sequence ID" value="CAE8590173.1"/>
    <property type="molecule type" value="Genomic_DNA"/>
</dbReference>
<evidence type="ECO:0000256" key="4">
    <source>
        <dbReference type="ARBA" id="ARBA00022840"/>
    </source>
</evidence>
<dbReference type="Pfam" id="PF00271">
    <property type="entry name" value="Helicase_C"/>
    <property type="match status" value="1"/>
</dbReference>
<dbReference type="InterPro" id="IPR007502">
    <property type="entry name" value="Helicase-assoc_dom"/>
</dbReference>
<comment type="caution">
    <text evidence="6">The sequence shown here is derived from an EMBL/GenBank/DDBJ whole genome shotgun (WGS) entry which is preliminary data.</text>
</comment>
<dbReference type="PANTHER" id="PTHR18934">
    <property type="entry name" value="ATP-DEPENDENT RNA HELICASE"/>
    <property type="match status" value="1"/>
</dbReference>